<sequence>MGQYWMILNLDKKEKMFLGKLGETFFEVHSDLQDTLKAFALPEMPKLGAKKIQYSLALLTNDRDCGRRGLLALPAEILAEITGSLDSIYDLICLAAACHHLWEACRVLIQKQLKGTTWAGCRIICLGDESDDLPPTVALSEVEQAEVLEWGNTTSEPVDYAPALLWSYAAELYEYRDDDVNLKRGLRMLILDGPPAVAIENMTDRPWHRSDVLRNLSKRLYVRQAVLNKLWEELTLRHPQLKQEWNMAPCVGNALLCRICWSTSDNAAMNVKEESITQGPWAGDRFDVVHMRELKMDSEFPQWQDVSEEVFAVLRKCWESELRCNAE</sequence>
<keyword evidence="2" id="KW-1185">Reference proteome</keyword>
<dbReference type="EMBL" id="MU273748">
    <property type="protein sequence ID" value="KAI0028495.1"/>
    <property type="molecule type" value="Genomic_DNA"/>
</dbReference>
<accession>A0ACB8QAB4</accession>
<evidence type="ECO:0000313" key="2">
    <source>
        <dbReference type="Proteomes" id="UP000814128"/>
    </source>
</evidence>
<protein>
    <submittedName>
        <fullName evidence="1">Uncharacterized protein</fullName>
    </submittedName>
</protein>
<gene>
    <name evidence="1" type="ORF">K488DRAFT_58459</name>
</gene>
<reference evidence="1" key="2">
    <citation type="journal article" date="2022" name="New Phytol.">
        <title>Evolutionary transition to the ectomycorrhizal habit in the genomes of a hyperdiverse lineage of mushroom-forming fungi.</title>
        <authorList>
            <person name="Looney B."/>
            <person name="Miyauchi S."/>
            <person name="Morin E."/>
            <person name="Drula E."/>
            <person name="Courty P.E."/>
            <person name="Kohler A."/>
            <person name="Kuo A."/>
            <person name="LaButti K."/>
            <person name="Pangilinan J."/>
            <person name="Lipzen A."/>
            <person name="Riley R."/>
            <person name="Andreopoulos W."/>
            <person name="He G."/>
            <person name="Johnson J."/>
            <person name="Nolan M."/>
            <person name="Tritt A."/>
            <person name="Barry K.W."/>
            <person name="Grigoriev I.V."/>
            <person name="Nagy L.G."/>
            <person name="Hibbett D."/>
            <person name="Henrissat B."/>
            <person name="Matheny P.B."/>
            <person name="Labbe J."/>
            <person name="Martin F.M."/>
        </authorList>
    </citation>
    <scope>NUCLEOTIDE SEQUENCE</scope>
    <source>
        <strain evidence="1">EC-137</strain>
    </source>
</reference>
<organism evidence="1 2">
    <name type="scientific">Vararia minispora EC-137</name>
    <dbReference type="NCBI Taxonomy" id="1314806"/>
    <lineage>
        <taxon>Eukaryota</taxon>
        <taxon>Fungi</taxon>
        <taxon>Dikarya</taxon>
        <taxon>Basidiomycota</taxon>
        <taxon>Agaricomycotina</taxon>
        <taxon>Agaricomycetes</taxon>
        <taxon>Russulales</taxon>
        <taxon>Lachnocladiaceae</taxon>
        <taxon>Vararia</taxon>
    </lineage>
</organism>
<evidence type="ECO:0000313" key="1">
    <source>
        <dbReference type="EMBL" id="KAI0028495.1"/>
    </source>
</evidence>
<proteinExistence type="predicted"/>
<comment type="caution">
    <text evidence="1">The sequence shown here is derived from an EMBL/GenBank/DDBJ whole genome shotgun (WGS) entry which is preliminary data.</text>
</comment>
<reference evidence="1" key="1">
    <citation type="submission" date="2021-02" db="EMBL/GenBank/DDBJ databases">
        <authorList>
            <consortium name="DOE Joint Genome Institute"/>
            <person name="Ahrendt S."/>
            <person name="Looney B.P."/>
            <person name="Miyauchi S."/>
            <person name="Morin E."/>
            <person name="Drula E."/>
            <person name="Courty P.E."/>
            <person name="Chicoki N."/>
            <person name="Fauchery L."/>
            <person name="Kohler A."/>
            <person name="Kuo A."/>
            <person name="Labutti K."/>
            <person name="Pangilinan J."/>
            <person name="Lipzen A."/>
            <person name="Riley R."/>
            <person name="Andreopoulos W."/>
            <person name="He G."/>
            <person name="Johnson J."/>
            <person name="Barry K.W."/>
            <person name="Grigoriev I.V."/>
            <person name="Nagy L."/>
            <person name="Hibbett D."/>
            <person name="Henrissat B."/>
            <person name="Matheny P.B."/>
            <person name="Labbe J."/>
            <person name="Martin F."/>
        </authorList>
    </citation>
    <scope>NUCLEOTIDE SEQUENCE</scope>
    <source>
        <strain evidence="1">EC-137</strain>
    </source>
</reference>
<dbReference type="Proteomes" id="UP000814128">
    <property type="component" value="Unassembled WGS sequence"/>
</dbReference>
<name>A0ACB8QAB4_9AGAM</name>